<keyword evidence="1 6" id="KW-0378">Hydrolase</keyword>
<accession>A0A177AXL3</accession>
<dbReference type="AlphaFoldDB" id="A0A177AXL3"/>
<dbReference type="EMBL" id="LWCA01001020">
    <property type="protein sequence ID" value="OAF66151.1"/>
    <property type="molecule type" value="Genomic_DNA"/>
</dbReference>
<evidence type="ECO:0000313" key="7">
    <source>
        <dbReference type="EMBL" id="OAF66151.1"/>
    </source>
</evidence>
<dbReference type="PANTHER" id="PTHR21314:SF0">
    <property type="entry name" value="QUEUOSINE 5'-PHOSPHATE N-GLYCOSYLASE_HYDROLASE"/>
    <property type="match status" value="1"/>
</dbReference>
<gene>
    <name evidence="7" type="ORF">A3Q56_06024</name>
</gene>
<dbReference type="OrthoDB" id="103349at2759"/>
<name>A0A177AXL3_9BILA</name>
<comment type="function">
    <text evidence="6">Catalyzes the hydrolysis of queuosine 5'-phosphate, releasing the nucleobase queuine (q). Is required for salvage of queuine from exogenous queuosine (Q) that is imported and then converted to queuosine 5'-phosphate intracellularly.</text>
</comment>
<evidence type="ECO:0000256" key="6">
    <source>
        <dbReference type="RuleBase" id="RU365002"/>
    </source>
</evidence>
<dbReference type="EC" id="3.2.2.-" evidence="6"/>
<evidence type="ECO:0000256" key="2">
    <source>
        <dbReference type="ARBA" id="ARBA00035119"/>
    </source>
</evidence>
<proteinExistence type="inferred from homology"/>
<sequence>MKYIPLIKERLIVLHSVGNYLIKENLTVADIVKNSKNDVKILIQNILKIDSFDDFNKFSIVTEGKSINFTIYFLKRAQIFIADLYCTFKNEGFGKFVNIDKLTVMADYRIPQKLNTLKILHYSHELSNKLKDGDILQRGSNYEVEIRANTVIACQYTLENALIPHCAPLNHKFVPEYSKTKDYETHHIAKWNLGFYHKNCTAVKRGFD</sequence>
<keyword evidence="8" id="KW-1185">Reference proteome</keyword>
<dbReference type="Proteomes" id="UP000078046">
    <property type="component" value="Unassembled WGS sequence"/>
</dbReference>
<dbReference type="InterPro" id="IPR019438">
    <property type="entry name" value="Q_salvage"/>
</dbReference>
<protein>
    <recommendedName>
        <fullName evidence="3 6">Queuosine 5'-phosphate N-glycosylase/hydrolase</fullName>
        <ecNumber evidence="6">3.2.2.-</ecNumber>
    </recommendedName>
    <alternativeName>
        <fullName evidence="4 6">Queuosine-nucleotide N-glycosylase/hydrolase</fullName>
    </alternativeName>
</protein>
<dbReference type="GO" id="GO:0016787">
    <property type="term" value="F:hydrolase activity"/>
    <property type="evidence" value="ECO:0007669"/>
    <property type="project" value="UniProtKB-KW"/>
</dbReference>
<dbReference type="PANTHER" id="PTHR21314">
    <property type="entry name" value="QUEUOSINE 5'-PHOSPHATE N-GLYCOSYLASE_HYDROLASE-RELATED"/>
    <property type="match status" value="1"/>
</dbReference>
<evidence type="ECO:0000256" key="4">
    <source>
        <dbReference type="ARBA" id="ARBA00035393"/>
    </source>
</evidence>
<dbReference type="Pfam" id="PF10343">
    <property type="entry name" value="Q_salvage"/>
    <property type="match status" value="1"/>
</dbReference>
<comment type="caution">
    <text evidence="7">The sequence shown here is derived from an EMBL/GenBank/DDBJ whole genome shotgun (WGS) entry which is preliminary data.</text>
</comment>
<dbReference type="GO" id="GO:0006400">
    <property type="term" value="P:tRNA modification"/>
    <property type="evidence" value="ECO:0007669"/>
    <property type="project" value="TreeGrafter"/>
</dbReference>
<evidence type="ECO:0000313" key="8">
    <source>
        <dbReference type="Proteomes" id="UP000078046"/>
    </source>
</evidence>
<evidence type="ECO:0000256" key="3">
    <source>
        <dbReference type="ARBA" id="ARBA00035306"/>
    </source>
</evidence>
<evidence type="ECO:0000256" key="1">
    <source>
        <dbReference type="ARBA" id="ARBA00022801"/>
    </source>
</evidence>
<organism evidence="7 8">
    <name type="scientific">Intoshia linei</name>
    <dbReference type="NCBI Taxonomy" id="1819745"/>
    <lineage>
        <taxon>Eukaryota</taxon>
        <taxon>Metazoa</taxon>
        <taxon>Spiralia</taxon>
        <taxon>Lophotrochozoa</taxon>
        <taxon>Mesozoa</taxon>
        <taxon>Orthonectida</taxon>
        <taxon>Rhopaluridae</taxon>
        <taxon>Intoshia</taxon>
    </lineage>
</organism>
<comment type="similarity">
    <text evidence="2 6">Belongs to the QNG1 protein family.</text>
</comment>
<reference evidence="7 8" key="1">
    <citation type="submission" date="2016-04" db="EMBL/GenBank/DDBJ databases">
        <title>The genome of Intoshia linei affirms orthonectids as highly simplified spiralians.</title>
        <authorList>
            <person name="Mikhailov K.V."/>
            <person name="Slusarev G.S."/>
            <person name="Nikitin M.A."/>
            <person name="Logacheva M.D."/>
            <person name="Penin A."/>
            <person name="Aleoshin V."/>
            <person name="Panchin Y.V."/>
        </authorList>
    </citation>
    <scope>NUCLEOTIDE SEQUENCE [LARGE SCALE GENOMIC DNA]</scope>
    <source>
        <strain evidence="7">Intl2013</strain>
        <tissue evidence="7">Whole animal</tissue>
    </source>
</reference>
<evidence type="ECO:0000256" key="5">
    <source>
        <dbReference type="ARBA" id="ARBA00048204"/>
    </source>
</evidence>
<comment type="catalytic activity">
    <reaction evidence="5 6">
        <text>queuosine 5'-phosphate + H2O = queuine + D-ribose 5-phosphate</text>
        <dbReference type="Rhea" id="RHEA:75387"/>
        <dbReference type="ChEBI" id="CHEBI:15377"/>
        <dbReference type="ChEBI" id="CHEBI:17433"/>
        <dbReference type="ChEBI" id="CHEBI:78346"/>
        <dbReference type="ChEBI" id="CHEBI:194371"/>
    </reaction>
    <physiologicalReaction direction="left-to-right" evidence="5 6">
        <dbReference type="Rhea" id="RHEA:75388"/>
    </physiologicalReaction>
</comment>